<gene>
    <name evidence="1" type="ORF">STAIW_v1c06670</name>
</gene>
<accession>S5MHG6</accession>
<dbReference type="STRING" id="1276220.STAIW_v1c06670"/>
<organism evidence="1 2">
    <name type="scientific">Spiroplasma taiwanense CT-1</name>
    <dbReference type="NCBI Taxonomy" id="1276220"/>
    <lineage>
        <taxon>Bacteria</taxon>
        <taxon>Bacillati</taxon>
        <taxon>Mycoplasmatota</taxon>
        <taxon>Mollicutes</taxon>
        <taxon>Entomoplasmatales</taxon>
        <taxon>Spiroplasmataceae</taxon>
        <taxon>Spiroplasma</taxon>
    </lineage>
</organism>
<sequence>MNLNFKEGQKVWELIYINSYYLGIDISGTGTTSIFDGFNIHTFFSKEWKEHFKFIQKIRGLYPSINECIIFEEMRPLQNNVANTDMVSYSKLIGAIEIKYKNIFKINSFMIKNFKDKIQNNKKSIEGLIFKVGRAGGWFWCSKRINEHEVDAIIIYYYGSAKKEGIINIR</sequence>
<dbReference type="AlphaFoldDB" id="S5MHG6"/>
<proteinExistence type="predicted"/>
<dbReference type="KEGG" id="stai:STAIW_v1c06670"/>
<dbReference type="HOGENOM" id="CLU_1703144_0_0_14"/>
<evidence type="ECO:0000313" key="2">
    <source>
        <dbReference type="Proteomes" id="UP000014984"/>
    </source>
</evidence>
<name>S5MHG6_9MOLU</name>
<dbReference type="PATRIC" id="fig|1276220.3.peg.679"/>
<keyword evidence="2" id="KW-1185">Reference proteome</keyword>
<dbReference type="EMBL" id="CP005074">
    <property type="protein sequence ID" value="AGR41285.1"/>
    <property type="molecule type" value="Genomic_DNA"/>
</dbReference>
<evidence type="ECO:0000313" key="1">
    <source>
        <dbReference type="EMBL" id="AGR41285.1"/>
    </source>
</evidence>
<reference evidence="1 2" key="1">
    <citation type="journal article" date="2013" name="Genome Biol. Evol.">
        <title>Comparison of metabolic capacities and inference of gene content evolution in mosquito-associated Spiroplasma diminutum and S. taiwanense.</title>
        <authorList>
            <person name="Lo W.S."/>
            <person name="Ku C."/>
            <person name="Chen L.L."/>
            <person name="Chang T.H."/>
            <person name="Kuo C.H."/>
        </authorList>
    </citation>
    <scope>NUCLEOTIDE SEQUENCE [LARGE SCALE GENOMIC DNA]</scope>
    <source>
        <strain evidence="1">CT-1</strain>
    </source>
</reference>
<protein>
    <submittedName>
        <fullName evidence="1">Uncharacterized protein</fullName>
    </submittedName>
</protein>
<dbReference type="Proteomes" id="UP000014984">
    <property type="component" value="Chromosome"/>
</dbReference>